<dbReference type="RefSeq" id="WP_132952120.1">
    <property type="nucleotide sequence ID" value="NZ_SLXU01000013.1"/>
</dbReference>
<evidence type="ECO:0000259" key="1">
    <source>
        <dbReference type="PROSITE" id="PS51186"/>
    </source>
</evidence>
<comment type="caution">
    <text evidence="2">The sequence shown here is derived from an EMBL/GenBank/DDBJ whole genome shotgun (WGS) entry which is preliminary data.</text>
</comment>
<accession>A0A4R2RK14</accession>
<dbReference type="CDD" id="cd04301">
    <property type="entry name" value="NAT_SF"/>
    <property type="match status" value="1"/>
</dbReference>
<dbReference type="AlphaFoldDB" id="A0A4R2RK14"/>
<proteinExistence type="predicted"/>
<keyword evidence="3" id="KW-1185">Reference proteome</keyword>
<feature type="domain" description="N-acetyltransferase" evidence="1">
    <location>
        <begin position="1"/>
        <end position="133"/>
    </location>
</feature>
<dbReference type="InterPro" id="IPR016181">
    <property type="entry name" value="Acyl_CoA_acyltransferase"/>
</dbReference>
<name>A0A4R2RK14_9RHOB</name>
<keyword evidence="2" id="KW-0808">Transferase</keyword>
<sequence length="148" mass="15570">MSVTIRTENPLSTDTACLGVAADLAGRGVQFLVARQGERPVGWSALLDRLGYGEIEGPVVQPQGEAGDEIGRALIAALEDSARDIGLGCLARRSAANRADEIALFQKMGFTERGPFGGYTGDAGSVFLEKRIGLYFRGVDTGPQLSPA</sequence>
<dbReference type="EMBL" id="SLXU01000013">
    <property type="protein sequence ID" value="TCP60021.1"/>
    <property type="molecule type" value="Genomic_DNA"/>
</dbReference>
<dbReference type="Pfam" id="PF00583">
    <property type="entry name" value="Acetyltransf_1"/>
    <property type="match status" value="1"/>
</dbReference>
<dbReference type="Proteomes" id="UP000295050">
    <property type="component" value="Unassembled WGS sequence"/>
</dbReference>
<reference evidence="2 3" key="1">
    <citation type="submission" date="2019-03" db="EMBL/GenBank/DDBJ databases">
        <title>Genomic Encyclopedia of Type Strains, Phase IV (KMG-IV): sequencing the most valuable type-strain genomes for metagenomic binning, comparative biology and taxonomic classification.</title>
        <authorList>
            <person name="Goeker M."/>
        </authorList>
    </citation>
    <scope>NUCLEOTIDE SEQUENCE [LARGE SCALE GENOMIC DNA]</scope>
    <source>
        <strain evidence="2 3">DSM 24766</strain>
    </source>
</reference>
<dbReference type="Gene3D" id="3.40.630.30">
    <property type="match status" value="1"/>
</dbReference>
<evidence type="ECO:0000313" key="2">
    <source>
        <dbReference type="EMBL" id="TCP60021.1"/>
    </source>
</evidence>
<organism evidence="2 3">
    <name type="scientific">Rhodovulum bhavnagarense</name>
    <dbReference type="NCBI Taxonomy" id="992286"/>
    <lineage>
        <taxon>Bacteria</taxon>
        <taxon>Pseudomonadati</taxon>
        <taxon>Pseudomonadota</taxon>
        <taxon>Alphaproteobacteria</taxon>
        <taxon>Rhodobacterales</taxon>
        <taxon>Paracoccaceae</taxon>
        <taxon>Rhodovulum</taxon>
    </lineage>
</organism>
<dbReference type="OrthoDB" id="9803233at2"/>
<dbReference type="SUPFAM" id="SSF55729">
    <property type="entry name" value="Acyl-CoA N-acyltransferases (Nat)"/>
    <property type="match status" value="1"/>
</dbReference>
<evidence type="ECO:0000313" key="3">
    <source>
        <dbReference type="Proteomes" id="UP000295050"/>
    </source>
</evidence>
<dbReference type="GO" id="GO:0016747">
    <property type="term" value="F:acyltransferase activity, transferring groups other than amino-acyl groups"/>
    <property type="evidence" value="ECO:0007669"/>
    <property type="project" value="InterPro"/>
</dbReference>
<dbReference type="InterPro" id="IPR000182">
    <property type="entry name" value="GNAT_dom"/>
</dbReference>
<protein>
    <submittedName>
        <fullName evidence="2">Putative acetyltransferase</fullName>
    </submittedName>
</protein>
<gene>
    <name evidence="2" type="ORF">EV663_11317</name>
</gene>
<dbReference type="PROSITE" id="PS51186">
    <property type="entry name" value="GNAT"/>
    <property type="match status" value="1"/>
</dbReference>